<comment type="similarity">
    <text evidence="1 2">Belongs to the VPS51 family.</text>
</comment>
<dbReference type="OrthoDB" id="203678at2759"/>
<evidence type="ECO:0000256" key="2">
    <source>
        <dbReference type="RuleBase" id="RU368010"/>
    </source>
</evidence>
<organism evidence="4 5">
    <name type="scientific">Monoraphidium neglectum</name>
    <dbReference type="NCBI Taxonomy" id="145388"/>
    <lineage>
        <taxon>Eukaryota</taxon>
        <taxon>Viridiplantae</taxon>
        <taxon>Chlorophyta</taxon>
        <taxon>core chlorophytes</taxon>
        <taxon>Chlorophyceae</taxon>
        <taxon>CS clade</taxon>
        <taxon>Sphaeropleales</taxon>
        <taxon>Selenastraceae</taxon>
        <taxon>Monoraphidium</taxon>
    </lineage>
</organism>
<dbReference type="GeneID" id="25731232"/>
<dbReference type="EMBL" id="KK100355">
    <property type="protein sequence ID" value="KIZ06570.1"/>
    <property type="molecule type" value="Genomic_DNA"/>
</dbReference>
<keyword evidence="5" id="KW-1185">Reference proteome</keyword>
<feature type="region of interest" description="Disordered" evidence="3">
    <location>
        <begin position="298"/>
        <end position="328"/>
    </location>
</feature>
<comment type="subcellular location">
    <subcellularLocation>
        <location evidence="2">Golgi apparatus</location>
        <location evidence="2">trans-Golgi network</location>
    </subcellularLocation>
</comment>
<proteinExistence type="inferred from homology"/>
<name>A0A0D2MVM9_9CHLO</name>
<keyword evidence="2" id="KW-0813">Transport</keyword>
<gene>
    <name evidence="4" type="ORF">MNEG_1374</name>
</gene>
<dbReference type="STRING" id="145388.A0A0D2MVM9"/>
<dbReference type="RefSeq" id="XP_013905589.1">
    <property type="nucleotide sequence ID" value="XM_014050135.1"/>
</dbReference>
<keyword evidence="2" id="KW-0445">Lipid transport</keyword>
<dbReference type="PANTHER" id="PTHR15954">
    <property type="entry name" value="VACUOLAR PROTEIN SORTING-ASSOCIATED PROTEIN 51 HOMOLOG"/>
    <property type="match status" value="1"/>
</dbReference>
<protein>
    <recommendedName>
        <fullName evidence="2">Vacuolar protein sorting-associated protein 51 homolog</fullName>
    </recommendedName>
</protein>
<evidence type="ECO:0000256" key="3">
    <source>
        <dbReference type="SAM" id="MobiDB-lite"/>
    </source>
</evidence>
<evidence type="ECO:0000313" key="4">
    <source>
        <dbReference type="EMBL" id="KIZ06570.1"/>
    </source>
</evidence>
<dbReference type="Proteomes" id="UP000054498">
    <property type="component" value="Unassembled WGS sequence"/>
</dbReference>
<sequence length="459" mass="46683">METVTADVTQLAQQLPELGLRDWAAAATEQAVRGHVTAAFGALEERAGLAVKALLAQLGDGPDKPGADAAAPLADAFACTSEAIQRCTMAMLQGLRAYQQRHAALVGPVLPQLGDITAGQMQALLTGLVGGFMALGRVKDDAVSLLREGAAAAPPSGQEPGGAAARTRAWSGAGASSGEPKTGLLLLLAKLCLFMESATVPAVMEELAMNFPPQSGDPDQPPPFLAGEVARRMGTAAQLLLAAYVEAHGRALALAVGRSSGATNWLDASEPRAPRPVCDLLLERLGRAEAEVERLVEASGGRVQGPADALRKDGAGHHRGGGSSVSDRDPGYALGSVAVERGVARLFRARTKITGTVKFTQAALLGAIAASGLKSLAESVRLQTLGRAGLQQLQLDAAYLRPRLLRLAGGGGGGGAEGVAQLVDEVVAAGAERAVEAGQLLDQAALDRILAAAGEGGAA</sequence>
<comment type="subunit">
    <text evidence="2">Component of the Golgi-associated retrograde protein (GARP) complex.</text>
</comment>
<keyword evidence="2" id="KW-0653">Protein transport</keyword>
<dbReference type="GO" id="GO:0007030">
    <property type="term" value="P:Golgi organization"/>
    <property type="evidence" value="ECO:0007669"/>
    <property type="project" value="UniProtKB-UniRule"/>
</dbReference>
<dbReference type="GO" id="GO:1990745">
    <property type="term" value="C:EARP complex"/>
    <property type="evidence" value="ECO:0007669"/>
    <property type="project" value="TreeGrafter"/>
</dbReference>
<evidence type="ECO:0000313" key="5">
    <source>
        <dbReference type="Proteomes" id="UP000054498"/>
    </source>
</evidence>
<dbReference type="PANTHER" id="PTHR15954:SF4">
    <property type="entry name" value="VACUOLAR PROTEIN SORTING-ASSOCIATED PROTEIN 51 HOMOLOG"/>
    <property type="match status" value="1"/>
</dbReference>
<evidence type="ECO:0000256" key="1">
    <source>
        <dbReference type="ARBA" id="ARBA00006080"/>
    </source>
</evidence>
<dbReference type="GO" id="GO:0032456">
    <property type="term" value="P:endocytic recycling"/>
    <property type="evidence" value="ECO:0007669"/>
    <property type="project" value="TreeGrafter"/>
</dbReference>
<dbReference type="GO" id="GO:0000938">
    <property type="term" value="C:GARP complex"/>
    <property type="evidence" value="ECO:0007669"/>
    <property type="project" value="UniProtKB-UniRule"/>
</dbReference>
<dbReference type="GO" id="GO:0015031">
    <property type="term" value="P:protein transport"/>
    <property type="evidence" value="ECO:0007669"/>
    <property type="project" value="UniProtKB-UniRule"/>
</dbReference>
<reference evidence="4 5" key="1">
    <citation type="journal article" date="2013" name="BMC Genomics">
        <title>Reconstruction of the lipid metabolism for the microalga Monoraphidium neglectum from its genome sequence reveals characteristics suitable for biofuel production.</title>
        <authorList>
            <person name="Bogen C."/>
            <person name="Al-Dilaimi A."/>
            <person name="Albersmeier A."/>
            <person name="Wichmann J."/>
            <person name="Grundmann M."/>
            <person name="Rupp O."/>
            <person name="Lauersen K.J."/>
            <person name="Blifernez-Klassen O."/>
            <person name="Kalinowski J."/>
            <person name="Goesmann A."/>
            <person name="Mussgnug J.H."/>
            <person name="Kruse O."/>
        </authorList>
    </citation>
    <scope>NUCLEOTIDE SEQUENCE [LARGE SCALE GENOMIC DNA]</scope>
    <source>
        <strain evidence="4 5">SAG 48.87</strain>
    </source>
</reference>
<comment type="function">
    <text evidence="2">Acts as component of the GARP complex that is involved in retrograde transport from early and late endosomes to the trans-Golgi network (TGN).</text>
</comment>
<accession>A0A0D2MVM9</accession>
<keyword evidence="2" id="KW-0333">Golgi apparatus</keyword>
<dbReference type="GO" id="GO:0006869">
    <property type="term" value="P:lipid transport"/>
    <property type="evidence" value="ECO:0007669"/>
    <property type="project" value="UniProtKB-UniRule"/>
</dbReference>
<dbReference type="GO" id="GO:0007041">
    <property type="term" value="P:lysosomal transport"/>
    <property type="evidence" value="ECO:0007669"/>
    <property type="project" value="TreeGrafter"/>
</dbReference>
<dbReference type="GO" id="GO:0016020">
    <property type="term" value="C:membrane"/>
    <property type="evidence" value="ECO:0007669"/>
    <property type="project" value="TreeGrafter"/>
</dbReference>
<dbReference type="GO" id="GO:0042147">
    <property type="term" value="P:retrograde transport, endosome to Golgi"/>
    <property type="evidence" value="ECO:0007669"/>
    <property type="project" value="UniProtKB-UniRule"/>
</dbReference>
<dbReference type="KEGG" id="mng:MNEG_1374"/>
<feature type="region of interest" description="Disordered" evidence="3">
    <location>
        <begin position="150"/>
        <end position="178"/>
    </location>
</feature>
<dbReference type="GO" id="GO:0048193">
    <property type="term" value="P:Golgi vesicle transport"/>
    <property type="evidence" value="ECO:0007669"/>
    <property type="project" value="TreeGrafter"/>
</dbReference>
<dbReference type="AlphaFoldDB" id="A0A0D2MVM9"/>
<dbReference type="GO" id="GO:0005829">
    <property type="term" value="C:cytosol"/>
    <property type="evidence" value="ECO:0007669"/>
    <property type="project" value="GOC"/>
</dbReference>
<dbReference type="InterPro" id="IPR014812">
    <property type="entry name" value="Vps51"/>
</dbReference>